<keyword evidence="1" id="KW-0175">Coiled coil</keyword>
<organism evidence="2 3">
    <name type="scientific">Panagrolaimus davidi</name>
    <dbReference type="NCBI Taxonomy" id="227884"/>
    <lineage>
        <taxon>Eukaryota</taxon>
        <taxon>Metazoa</taxon>
        <taxon>Ecdysozoa</taxon>
        <taxon>Nematoda</taxon>
        <taxon>Chromadorea</taxon>
        <taxon>Rhabditida</taxon>
        <taxon>Tylenchina</taxon>
        <taxon>Panagrolaimomorpha</taxon>
        <taxon>Panagrolaimoidea</taxon>
        <taxon>Panagrolaimidae</taxon>
        <taxon>Panagrolaimus</taxon>
    </lineage>
</organism>
<proteinExistence type="predicted"/>
<dbReference type="WBParaSite" id="PDA_v2.g27036.t1">
    <property type="protein sequence ID" value="PDA_v2.g27036.t1"/>
    <property type="gene ID" value="PDA_v2.g27036"/>
</dbReference>
<accession>A0A914QCJ3</accession>
<name>A0A914QCJ3_9BILA</name>
<reference evidence="3" key="1">
    <citation type="submission" date="2022-11" db="UniProtKB">
        <authorList>
            <consortium name="WormBaseParasite"/>
        </authorList>
    </citation>
    <scope>IDENTIFICATION</scope>
</reference>
<evidence type="ECO:0000313" key="2">
    <source>
        <dbReference type="Proteomes" id="UP000887578"/>
    </source>
</evidence>
<dbReference type="AlphaFoldDB" id="A0A914QCJ3"/>
<protein>
    <submittedName>
        <fullName evidence="3">Uncharacterized protein</fullName>
    </submittedName>
</protein>
<dbReference type="Proteomes" id="UP000887578">
    <property type="component" value="Unplaced"/>
</dbReference>
<feature type="coiled-coil region" evidence="1">
    <location>
        <begin position="86"/>
        <end position="113"/>
    </location>
</feature>
<evidence type="ECO:0000256" key="1">
    <source>
        <dbReference type="SAM" id="Coils"/>
    </source>
</evidence>
<sequence length="293" mass="34581">MNEIEGKEERAIKEYEKLMTEALQEYSNGCSEEYLKEIDGTVFSKIVADICNNDKNDDICKEILAKLDEKRIKIYGKFEFKNKLLLAKEAERIRQQQQQITNVNNEKQESHEQRLKLPERCKKVKRHGIPAERDIKKEQKYEVLKKSQEINTSQAADKNGTNVLDTVATGLTIAAGIYKIFFAETNQKSSKHEFERFKNDVEKIIDRRLTGWKTDKTFIFTPHGYYCCIFYDQGVTGTDVTLFYRKSGDEIFRYEEKYFYANKAHKLEVMLKERLQDSRDIDETWRQTLKECQ</sequence>
<keyword evidence="2" id="KW-1185">Reference proteome</keyword>
<evidence type="ECO:0000313" key="3">
    <source>
        <dbReference type="WBParaSite" id="PDA_v2.g27036.t1"/>
    </source>
</evidence>